<dbReference type="EMBL" id="JACJUD010000001">
    <property type="protein sequence ID" value="MBB2493433.1"/>
    <property type="molecule type" value="Genomic_DNA"/>
</dbReference>
<dbReference type="AlphaFoldDB" id="A0A7W4LHU1"/>
<organism evidence="2 3">
    <name type="scientific">Aquipseudomonas ullengensis</name>
    <dbReference type="NCBI Taxonomy" id="2759166"/>
    <lineage>
        <taxon>Bacteria</taxon>
        <taxon>Pseudomonadati</taxon>
        <taxon>Pseudomonadota</taxon>
        <taxon>Gammaproteobacteria</taxon>
        <taxon>Pseudomonadales</taxon>
        <taxon>Pseudomonadaceae</taxon>
        <taxon>Aquipseudomonas</taxon>
    </lineage>
</organism>
<dbReference type="RefSeq" id="WP_183087021.1">
    <property type="nucleotide sequence ID" value="NZ_JACJUD010000001.1"/>
</dbReference>
<dbReference type="PANTHER" id="PTHR38834:SF3">
    <property type="entry name" value="SOLUTE-BINDING PROTEIN FAMILY 3_N-TERMINAL DOMAIN-CONTAINING PROTEIN"/>
    <property type="match status" value="1"/>
</dbReference>
<feature type="domain" description="Solute-binding protein family 3/N-terminal" evidence="1">
    <location>
        <begin position="22"/>
        <end position="243"/>
    </location>
</feature>
<dbReference type="Pfam" id="PF00497">
    <property type="entry name" value="SBP_bac_3"/>
    <property type="match status" value="1"/>
</dbReference>
<accession>A0A7W4LHU1</accession>
<gene>
    <name evidence="2" type="ORF">H3H51_00280</name>
</gene>
<dbReference type="SMART" id="SM00062">
    <property type="entry name" value="PBPb"/>
    <property type="match status" value="1"/>
</dbReference>
<dbReference type="Gene3D" id="3.40.190.10">
    <property type="entry name" value="Periplasmic binding protein-like II"/>
    <property type="match status" value="2"/>
</dbReference>
<protein>
    <submittedName>
        <fullName evidence="2">Transporter substrate-binding domain-containing protein</fullName>
    </submittedName>
</protein>
<dbReference type="PANTHER" id="PTHR38834">
    <property type="entry name" value="PERIPLASMIC SUBSTRATE BINDING PROTEIN FAMILY 3"/>
    <property type="match status" value="1"/>
</dbReference>
<dbReference type="SUPFAM" id="SSF53850">
    <property type="entry name" value="Periplasmic binding protein-like II"/>
    <property type="match status" value="1"/>
</dbReference>
<evidence type="ECO:0000313" key="3">
    <source>
        <dbReference type="Proteomes" id="UP000542720"/>
    </source>
</evidence>
<keyword evidence="3" id="KW-1185">Reference proteome</keyword>
<dbReference type="InterPro" id="IPR001638">
    <property type="entry name" value="Solute-binding_3/MltF_N"/>
</dbReference>
<evidence type="ECO:0000259" key="1">
    <source>
        <dbReference type="SMART" id="SM00062"/>
    </source>
</evidence>
<reference evidence="2 3" key="1">
    <citation type="submission" date="2020-08" db="EMBL/GenBank/DDBJ databases">
        <authorList>
            <person name="Kim C.M."/>
        </authorList>
    </citation>
    <scope>NUCLEOTIDE SEQUENCE [LARGE SCALE GENOMIC DNA]</scope>
    <source>
        <strain evidence="2 3">UL070</strain>
    </source>
</reference>
<dbReference type="Proteomes" id="UP000542720">
    <property type="component" value="Unassembled WGS sequence"/>
</dbReference>
<proteinExistence type="predicted"/>
<evidence type="ECO:0000313" key="2">
    <source>
        <dbReference type="EMBL" id="MBB2493433.1"/>
    </source>
</evidence>
<sequence>MRAWLLVGLLVVELLPNLAAAELRLLTEQAPPTSYMEAGKPTGYAVAVVEELIHRTGQAAHIELLPWTRAYHLVKHEPDTALFSMVRTDEREAQFQWVGPILQGSTRFYSLKSSQLTIDSLDAAAHSGTVALPKQWYTYETLQQKGFTNLYGVPSSKQMVTMLKHGRVKLIATEDLTLREELAAGGLTPEEVQAHLAFMNSDYYIAFSPQTDAALVTQWQRELDGMRRDGSLQALRQRWLPQIGQPAALRGR</sequence>
<name>A0A7W4LHU1_9GAMM</name>
<comment type="caution">
    <text evidence="2">The sequence shown here is derived from an EMBL/GenBank/DDBJ whole genome shotgun (WGS) entry which is preliminary data.</text>
</comment>